<reference evidence="1 2" key="1">
    <citation type="journal article" date="2018" name="Nat. Genet.">
        <title>The Rosa genome provides new insights in the design of modern roses.</title>
        <authorList>
            <person name="Bendahmane M."/>
        </authorList>
    </citation>
    <scope>NUCLEOTIDE SEQUENCE [LARGE SCALE GENOMIC DNA]</scope>
    <source>
        <strain evidence="2">cv. Old Blush</strain>
    </source>
</reference>
<dbReference type="Gene3D" id="3.30.450.30">
    <property type="entry name" value="Dynein light chain 2a, cytoplasmic"/>
    <property type="match status" value="1"/>
</dbReference>
<organism evidence="1 2">
    <name type="scientific">Rosa chinensis</name>
    <name type="common">China rose</name>
    <dbReference type="NCBI Taxonomy" id="74649"/>
    <lineage>
        <taxon>Eukaryota</taxon>
        <taxon>Viridiplantae</taxon>
        <taxon>Streptophyta</taxon>
        <taxon>Embryophyta</taxon>
        <taxon>Tracheophyta</taxon>
        <taxon>Spermatophyta</taxon>
        <taxon>Magnoliopsida</taxon>
        <taxon>eudicotyledons</taxon>
        <taxon>Gunneridae</taxon>
        <taxon>Pentapetalae</taxon>
        <taxon>rosids</taxon>
        <taxon>fabids</taxon>
        <taxon>Rosales</taxon>
        <taxon>Rosaceae</taxon>
        <taxon>Rosoideae</taxon>
        <taxon>Rosoideae incertae sedis</taxon>
        <taxon>Rosa</taxon>
    </lineage>
</organism>
<dbReference type="OMA" id="PGHENNS"/>
<comment type="caution">
    <text evidence="1">The sequence shown here is derived from an EMBL/GenBank/DDBJ whole genome shotgun (WGS) entry which is preliminary data.</text>
</comment>
<dbReference type="InterPro" id="IPR036140">
    <property type="entry name" value="PFN_sf"/>
</dbReference>
<evidence type="ECO:0000313" key="2">
    <source>
        <dbReference type="Proteomes" id="UP000238479"/>
    </source>
</evidence>
<gene>
    <name evidence="1" type="ORF">RchiOBHm_Chr1g0361111</name>
</gene>
<dbReference type="Gramene" id="PRQ58602">
    <property type="protein sequence ID" value="PRQ58602"/>
    <property type="gene ID" value="RchiOBHm_Chr1g0361111"/>
</dbReference>
<dbReference type="AlphaFoldDB" id="A0A2P6SIS4"/>
<evidence type="ECO:0000313" key="1">
    <source>
        <dbReference type="EMBL" id="PRQ58602.1"/>
    </source>
</evidence>
<accession>A0A2P6SIS4</accession>
<dbReference type="STRING" id="74649.A0A2P6SIS4"/>
<name>A0A2P6SIS4_ROSCH</name>
<dbReference type="Proteomes" id="UP000238479">
    <property type="component" value="Chromosome 1"/>
</dbReference>
<sequence>MVWKHYIMSHLMCDVTVLPGHENNSAMKGNHLTTAAIVGQDGTVWAQSSNFPSVCSYYFFLFWSL</sequence>
<keyword evidence="2" id="KW-1185">Reference proteome</keyword>
<dbReference type="EMBL" id="PDCK01000039">
    <property type="protein sequence ID" value="PRQ58602.1"/>
    <property type="molecule type" value="Genomic_DNA"/>
</dbReference>
<protein>
    <submittedName>
        <fullName evidence="1">Putative profilin</fullName>
    </submittedName>
</protein>
<proteinExistence type="predicted"/>
<dbReference type="SUPFAM" id="SSF55770">
    <property type="entry name" value="Profilin (actin-binding protein)"/>
    <property type="match status" value="1"/>
</dbReference>